<keyword evidence="2" id="KW-1185">Reference proteome</keyword>
<reference evidence="1 2" key="1">
    <citation type="submission" date="2018-01" db="EMBL/GenBank/DDBJ databases">
        <title>Whole genome analyses suggest that Burkholderia sensu lato contains two further novel genera in the rhizoxinica-symbiotica group Mycetohabitans gen. nov., and Trinickia gen. nov.: implications for the evolution of diazotrophy and nodulation in the Burkholderiaceae.</title>
        <authorList>
            <person name="Estrada-de los Santos P."/>
            <person name="Palmer M."/>
            <person name="Chavez-Ramirez B."/>
            <person name="Beukes C."/>
            <person name="Steenkamp E.T."/>
            <person name="Hirsch A.M."/>
            <person name="Manyaka P."/>
            <person name="Maluk M."/>
            <person name="Lafos M."/>
            <person name="Crook M."/>
            <person name="Gross E."/>
            <person name="Simon M.F."/>
            <person name="Bueno dos Reis Junior F."/>
            <person name="Poole P.S."/>
            <person name="Venter S.N."/>
            <person name="James E.K."/>
        </authorList>
    </citation>
    <scope>NUCLEOTIDE SEQUENCE [LARGE SCALE GENOMIC DNA]</scope>
    <source>
        <strain evidence="1 2">GIMN1.004</strain>
    </source>
</reference>
<accession>A0A2N7VX83</accession>
<dbReference type="RefSeq" id="WP_102644813.1">
    <property type="nucleotide sequence ID" value="NZ_PNYA01000005.1"/>
</dbReference>
<sequence length="220" mass="23484">MRTSSFSTADEVVGVRIPRTPVATAAASHARAALPIALLGHACRVFVFAMLNAQRMADACDADLLYVCAMYANFGLTQACAGSMARYEVDGADAARAHLDRHGVGLREQDEAWLAIALHMTPGIASRASPLANALAAATLTDLTAAHLETYTHKQRLGVLAAYPRGPRFADEFIAAMGRGMAHRPDTAFGTVGADVLDRVDPNYLRLNFCGQLLGSPWEE</sequence>
<keyword evidence="1" id="KW-0378">Hydrolase</keyword>
<comment type="caution">
    <text evidence="1">The sequence shown here is derived from an EMBL/GenBank/DDBJ whole genome shotgun (WGS) entry which is preliminary data.</text>
</comment>
<dbReference type="PANTHER" id="PTHR35569:SF1">
    <property type="entry name" value="CYANAMIDE HYDRATASE DDI2-RELATED"/>
    <property type="match status" value="1"/>
</dbReference>
<dbReference type="AlphaFoldDB" id="A0A2N7VX83"/>
<dbReference type="PANTHER" id="PTHR35569">
    <property type="entry name" value="CYANAMIDE HYDRATASE DDI2-RELATED"/>
    <property type="match status" value="1"/>
</dbReference>
<evidence type="ECO:0000313" key="2">
    <source>
        <dbReference type="Proteomes" id="UP000235616"/>
    </source>
</evidence>
<dbReference type="SUPFAM" id="SSF109604">
    <property type="entry name" value="HD-domain/PDEase-like"/>
    <property type="match status" value="1"/>
</dbReference>
<gene>
    <name evidence="1" type="ORF">C0Z18_07000</name>
</gene>
<evidence type="ECO:0000313" key="1">
    <source>
        <dbReference type="EMBL" id="PMS21749.1"/>
    </source>
</evidence>
<dbReference type="GO" id="GO:0016787">
    <property type="term" value="F:hydrolase activity"/>
    <property type="evidence" value="ECO:0007669"/>
    <property type="project" value="UniProtKB-KW"/>
</dbReference>
<dbReference type="EMBL" id="PNYA01000005">
    <property type="protein sequence ID" value="PMS21749.1"/>
    <property type="molecule type" value="Genomic_DNA"/>
</dbReference>
<dbReference type="Proteomes" id="UP000235616">
    <property type="component" value="Unassembled WGS sequence"/>
</dbReference>
<organism evidence="1 2">
    <name type="scientific">Trinickia dabaoshanensis</name>
    <dbReference type="NCBI Taxonomy" id="564714"/>
    <lineage>
        <taxon>Bacteria</taxon>
        <taxon>Pseudomonadati</taxon>
        <taxon>Pseudomonadota</taxon>
        <taxon>Betaproteobacteria</taxon>
        <taxon>Burkholderiales</taxon>
        <taxon>Burkholderiaceae</taxon>
        <taxon>Trinickia</taxon>
    </lineage>
</organism>
<name>A0A2N7VX83_9BURK</name>
<dbReference type="OrthoDB" id="8478129at2"/>
<protein>
    <submittedName>
        <fullName evidence="1">Phosphohydrolase</fullName>
    </submittedName>
</protein>
<proteinExistence type="predicted"/>